<evidence type="ECO:0000256" key="4">
    <source>
        <dbReference type="ARBA" id="ARBA00023136"/>
    </source>
</evidence>
<comment type="caution">
    <text evidence="6">The sequence shown here is derived from an EMBL/GenBank/DDBJ whole genome shotgun (WGS) entry which is preliminary data.</text>
</comment>
<dbReference type="Gene3D" id="1.20.1250.20">
    <property type="entry name" value="MFS general substrate transporter like domains"/>
    <property type="match status" value="2"/>
</dbReference>
<feature type="transmembrane region" description="Helical" evidence="5">
    <location>
        <begin position="273"/>
        <end position="295"/>
    </location>
</feature>
<protein>
    <recommendedName>
        <fullName evidence="8">Transporter, major facilitator family protein</fullName>
    </recommendedName>
</protein>
<evidence type="ECO:0000313" key="7">
    <source>
        <dbReference type="Proteomes" id="UP001303046"/>
    </source>
</evidence>
<evidence type="ECO:0000256" key="1">
    <source>
        <dbReference type="ARBA" id="ARBA00004141"/>
    </source>
</evidence>
<keyword evidence="3 5" id="KW-1133">Transmembrane helix</keyword>
<feature type="transmembrane region" description="Helical" evidence="5">
    <location>
        <begin position="453"/>
        <end position="476"/>
    </location>
</feature>
<feature type="transmembrane region" description="Helical" evidence="5">
    <location>
        <begin position="368"/>
        <end position="387"/>
    </location>
</feature>
<keyword evidence="2 5" id="KW-0812">Transmembrane</keyword>
<dbReference type="EMBL" id="JAVFWL010000006">
    <property type="protein sequence ID" value="KAK6765649.1"/>
    <property type="molecule type" value="Genomic_DNA"/>
</dbReference>
<dbReference type="Pfam" id="PF07690">
    <property type="entry name" value="MFS_1"/>
    <property type="match status" value="1"/>
</dbReference>
<feature type="transmembrane region" description="Helical" evidence="5">
    <location>
        <begin position="110"/>
        <end position="136"/>
    </location>
</feature>
<accession>A0ABR1ESL9</accession>
<evidence type="ECO:0008006" key="8">
    <source>
        <dbReference type="Google" id="ProtNLM"/>
    </source>
</evidence>
<sequence>MPITVLILGNRGSTWARCNQVRQQAVPLIKVQSAAVAATGGGVRASERRGKEKDVVEEQGERWSTDTYVVDSDSCLQTQSSQTTRPCCICILRLEEKVMSSEFGVYKKRWIYLFVVCLINFSNGNTWISYAAITFYTNDFYGNANAALLFNVIFMALSIPVGFLACWWTDRFGLRSAFHIGVWTNFIGNAIRVAGSGEWFSKDVRFPIAFTGQTVAAFAQPFVMFLPTKLAAFWFPPDQRVIANTLSSMSNPIGIAVMYSISPTIINESHPNAFPLLASLCAGLAAITVFFGLFITRSKPPTPVAASRDTDIEVPDFWIGVKKCIRCKTFLVLAISLGGGVGLFNALYNNLQPALCVMGYSPQFNGGMGALLIMSGLVGAAIAGIYVDKTGEFEKTMKIGFLLAGIAACSLAISINFEDVEGWVVTSLFLFGTFGFSIYPIGLEMGVEATFPVAEATSTGLIIMIGQIQGVVYVILTNVFAGKPDPHNLAAQTCVDNNSNLNTVVTWSVPYMIWAGCVCLTIILFVALFWPKYKRREYETIQAGLKREDGSIKTIEQDVTRF</sequence>
<dbReference type="SUPFAM" id="SSF103473">
    <property type="entry name" value="MFS general substrate transporter"/>
    <property type="match status" value="1"/>
</dbReference>
<dbReference type="InterPro" id="IPR049680">
    <property type="entry name" value="FLVCR1-2_SLC49-like"/>
</dbReference>
<evidence type="ECO:0000256" key="2">
    <source>
        <dbReference type="ARBA" id="ARBA00022692"/>
    </source>
</evidence>
<evidence type="ECO:0000256" key="5">
    <source>
        <dbReference type="SAM" id="Phobius"/>
    </source>
</evidence>
<dbReference type="InterPro" id="IPR011701">
    <property type="entry name" value="MFS"/>
</dbReference>
<feature type="transmembrane region" description="Helical" evidence="5">
    <location>
        <begin position="148"/>
        <end position="169"/>
    </location>
</feature>
<feature type="transmembrane region" description="Helical" evidence="5">
    <location>
        <begin position="215"/>
        <end position="235"/>
    </location>
</feature>
<feature type="transmembrane region" description="Helical" evidence="5">
    <location>
        <begin position="330"/>
        <end position="348"/>
    </location>
</feature>
<dbReference type="PANTHER" id="PTHR10924">
    <property type="entry name" value="MAJOR FACILITATOR SUPERFAMILY PROTEIN-RELATED"/>
    <property type="match status" value="1"/>
</dbReference>
<name>A0ABR1ESL9_NECAM</name>
<reference evidence="6 7" key="1">
    <citation type="submission" date="2023-08" db="EMBL/GenBank/DDBJ databases">
        <title>A Necator americanus chromosomal reference genome.</title>
        <authorList>
            <person name="Ilik V."/>
            <person name="Petrzelkova K.J."/>
            <person name="Pardy F."/>
            <person name="Fuh T."/>
            <person name="Niatou-Singa F.S."/>
            <person name="Gouil Q."/>
            <person name="Baker L."/>
            <person name="Ritchie M.E."/>
            <person name="Jex A.R."/>
            <person name="Gazzola D."/>
            <person name="Li H."/>
            <person name="Toshio Fujiwara R."/>
            <person name="Zhan B."/>
            <person name="Aroian R.V."/>
            <person name="Pafco B."/>
            <person name="Schwarz E.M."/>
        </authorList>
    </citation>
    <scope>NUCLEOTIDE SEQUENCE [LARGE SCALE GENOMIC DNA]</scope>
    <source>
        <strain evidence="6 7">Aroian</strain>
        <tissue evidence="6">Whole animal</tissue>
    </source>
</reference>
<evidence type="ECO:0000256" key="3">
    <source>
        <dbReference type="ARBA" id="ARBA00022989"/>
    </source>
</evidence>
<gene>
    <name evidence="6" type="primary">Necator_chrX.g25684</name>
    <name evidence="6" type="ORF">RB195_025518</name>
</gene>
<keyword evidence="4 5" id="KW-0472">Membrane</keyword>
<feature type="transmembrane region" description="Helical" evidence="5">
    <location>
        <begin position="399"/>
        <end position="417"/>
    </location>
</feature>
<organism evidence="6 7">
    <name type="scientific">Necator americanus</name>
    <name type="common">Human hookworm</name>
    <dbReference type="NCBI Taxonomy" id="51031"/>
    <lineage>
        <taxon>Eukaryota</taxon>
        <taxon>Metazoa</taxon>
        <taxon>Ecdysozoa</taxon>
        <taxon>Nematoda</taxon>
        <taxon>Chromadorea</taxon>
        <taxon>Rhabditida</taxon>
        <taxon>Rhabditina</taxon>
        <taxon>Rhabditomorpha</taxon>
        <taxon>Strongyloidea</taxon>
        <taxon>Ancylostomatidae</taxon>
        <taxon>Bunostominae</taxon>
        <taxon>Necator</taxon>
    </lineage>
</organism>
<dbReference type="CDD" id="cd17399">
    <property type="entry name" value="MFS_MFSD7"/>
    <property type="match status" value="1"/>
</dbReference>
<dbReference type="PANTHER" id="PTHR10924:SF30">
    <property type="entry name" value="MFS DOMAIN-CONTAINING PROTEIN"/>
    <property type="match status" value="1"/>
</dbReference>
<evidence type="ECO:0000313" key="6">
    <source>
        <dbReference type="EMBL" id="KAK6765649.1"/>
    </source>
</evidence>
<feature type="transmembrane region" description="Helical" evidence="5">
    <location>
        <begin position="423"/>
        <end position="441"/>
    </location>
</feature>
<feature type="transmembrane region" description="Helical" evidence="5">
    <location>
        <begin position="511"/>
        <end position="530"/>
    </location>
</feature>
<dbReference type="InterPro" id="IPR036259">
    <property type="entry name" value="MFS_trans_sf"/>
</dbReference>
<keyword evidence="7" id="KW-1185">Reference proteome</keyword>
<comment type="subcellular location">
    <subcellularLocation>
        <location evidence="1">Membrane</location>
        <topology evidence="1">Multi-pass membrane protein</topology>
    </subcellularLocation>
</comment>
<dbReference type="Proteomes" id="UP001303046">
    <property type="component" value="Unassembled WGS sequence"/>
</dbReference>
<proteinExistence type="predicted"/>